<protein>
    <submittedName>
        <fullName evidence="4">DUF5726 domain-containing protein</fullName>
    </submittedName>
</protein>
<dbReference type="AlphaFoldDB" id="A0A0R3WGS7"/>
<dbReference type="InterPro" id="IPR043784">
    <property type="entry name" value="DUF5726"/>
</dbReference>
<dbReference type="Proteomes" id="UP000282613">
    <property type="component" value="Unassembled WGS sequence"/>
</dbReference>
<dbReference type="Pfam" id="PF18996">
    <property type="entry name" value="DUF5726"/>
    <property type="match status" value="1"/>
</dbReference>
<keyword evidence="3" id="KW-1185">Reference proteome</keyword>
<sequence>MPLRLFLRDRLPQSPLVPLEAVASTATWTAVVATDAALLGLTMPNCTCFVKNSKRQRVPLLLHAPPQELFLSAIKAGVTPDSDINHCCKILLQLATVQSERSLAREFFHRDQNLKEPSKDAPAKVTSWVAVQYCAGVQPPTIAARLNAMKTNDLIQLVRAATKIRQELPLTSAPQTSHRQQISHVLARNLTQDSKSK</sequence>
<name>A0A0R3WGS7_TAEAS</name>
<reference evidence="2 3" key="2">
    <citation type="submission" date="2018-11" db="EMBL/GenBank/DDBJ databases">
        <authorList>
            <consortium name="Pathogen Informatics"/>
        </authorList>
    </citation>
    <scope>NUCLEOTIDE SEQUENCE [LARGE SCALE GENOMIC DNA]</scope>
</reference>
<dbReference type="WBParaSite" id="TASK_0001007001-mRNA-1">
    <property type="protein sequence ID" value="TASK_0001007001-mRNA-1"/>
    <property type="gene ID" value="TASK_0001007001"/>
</dbReference>
<evidence type="ECO:0000313" key="2">
    <source>
        <dbReference type="EMBL" id="VDK48221.1"/>
    </source>
</evidence>
<evidence type="ECO:0000313" key="4">
    <source>
        <dbReference type="WBParaSite" id="TASK_0001007001-mRNA-1"/>
    </source>
</evidence>
<evidence type="ECO:0000259" key="1">
    <source>
        <dbReference type="Pfam" id="PF18996"/>
    </source>
</evidence>
<gene>
    <name evidence="2" type="ORF">TASK_LOCUS10071</name>
</gene>
<reference evidence="4" key="1">
    <citation type="submission" date="2017-02" db="UniProtKB">
        <authorList>
            <consortium name="WormBaseParasite"/>
        </authorList>
    </citation>
    <scope>IDENTIFICATION</scope>
</reference>
<accession>A0A0R3WGS7</accession>
<feature type="domain" description="DUF5726" evidence="1">
    <location>
        <begin position="53"/>
        <end position="116"/>
    </location>
</feature>
<proteinExistence type="predicted"/>
<dbReference type="EMBL" id="UYRS01020177">
    <property type="protein sequence ID" value="VDK48221.1"/>
    <property type="molecule type" value="Genomic_DNA"/>
</dbReference>
<evidence type="ECO:0000313" key="3">
    <source>
        <dbReference type="Proteomes" id="UP000282613"/>
    </source>
</evidence>
<organism evidence="4">
    <name type="scientific">Taenia asiatica</name>
    <name type="common">Asian tapeworm</name>
    <dbReference type="NCBI Taxonomy" id="60517"/>
    <lineage>
        <taxon>Eukaryota</taxon>
        <taxon>Metazoa</taxon>
        <taxon>Spiralia</taxon>
        <taxon>Lophotrochozoa</taxon>
        <taxon>Platyhelminthes</taxon>
        <taxon>Cestoda</taxon>
        <taxon>Eucestoda</taxon>
        <taxon>Cyclophyllidea</taxon>
        <taxon>Taeniidae</taxon>
        <taxon>Taenia</taxon>
    </lineage>
</organism>